<accession>A0A5B8YAV6</accession>
<dbReference type="RefSeq" id="WP_141198803.1">
    <property type="nucleotide sequence ID" value="NZ_CP041186.1"/>
</dbReference>
<accession>A0A4Y6PVG0</accession>
<dbReference type="InterPro" id="IPR032710">
    <property type="entry name" value="NTF2-like_dom_sf"/>
</dbReference>
<protein>
    <recommendedName>
        <fullName evidence="3">Nuclear transport factor 2 family protein</fullName>
    </recommendedName>
</protein>
<name>A0A4Y6PVG0_PERCE</name>
<organism evidence="1 2">
    <name type="scientific">Persicimonas caeni</name>
    <dbReference type="NCBI Taxonomy" id="2292766"/>
    <lineage>
        <taxon>Bacteria</taxon>
        <taxon>Deltaproteobacteria</taxon>
        <taxon>Bradymonadales</taxon>
        <taxon>Bradymonadaceae</taxon>
        <taxon>Persicimonas</taxon>
    </lineage>
</organism>
<evidence type="ECO:0000313" key="1">
    <source>
        <dbReference type="EMBL" id="QDG52331.1"/>
    </source>
</evidence>
<dbReference type="Proteomes" id="UP000315995">
    <property type="component" value="Chromosome"/>
</dbReference>
<evidence type="ECO:0008006" key="3">
    <source>
        <dbReference type="Google" id="ProtNLM"/>
    </source>
</evidence>
<dbReference type="SUPFAM" id="SSF54427">
    <property type="entry name" value="NTF2-like"/>
    <property type="match status" value="1"/>
</dbReference>
<sequence>MTTPNTVQEVARQFARAIDVEDYKAAGKLLAGAAIYSFRGRRMVGRDKIIDSFEQSEEWTKRTFDEVYHDNSIRPVSETLVRVRYVDDVSCDDHRLHYQSEQLLEVDPERGVITHITHVDLPGETQKLDLFMKQCGLN</sequence>
<evidence type="ECO:0000313" key="2">
    <source>
        <dbReference type="Proteomes" id="UP000315995"/>
    </source>
</evidence>
<keyword evidence="2" id="KW-1185">Reference proteome</keyword>
<reference evidence="1 2" key="1">
    <citation type="submission" date="2019-06" db="EMBL/GenBank/DDBJ databases">
        <title>Persicimonas caeni gen. nov., sp. nov., a predatory bacterium isolated from solar saltern.</title>
        <authorList>
            <person name="Wang S."/>
        </authorList>
    </citation>
    <scope>NUCLEOTIDE SEQUENCE [LARGE SCALE GENOMIC DNA]</scope>
    <source>
        <strain evidence="1 2">YN101</strain>
    </source>
</reference>
<dbReference type="AlphaFoldDB" id="A0A4Y6PVG0"/>
<dbReference type="Gene3D" id="3.10.450.50">
    <property type="match status" value="1"/>
</dbReference>
<proteinExistence type="predicted"/>
<dbReference type="EMBL" id="CP041186">
    <property type="protein sequence ID" value="QDG52331.1"/>
    <property type="molecule type" value="Genomic_DNA"/>
</dbReference>
<gene>
    <name evidence="1" type="ORF">FIV42_16770</name>
</gene>